<dbReference type="EMBL" id="FUEG01000001">
    <property type="protein sequence ID" value="SJK98916.1"/>
    <property type="molecule type" value="Genomic_DNA"/>
</dbReference>
<sequence>MTLLYFQTNVFAGWAILQSLVPSLAIPYANLSSLAEAATTSLSMSIIQDDSTIVAPPISITRSHQLSLSRAVIEDFEPLQLLGRMYPLSALTGCFAPFGGVNRYHARATRLMACPHPFAIAYNLSTPRARVNPSNISFITVIFARHHIL</sequence>
<accession>A0A284QR30</accession>
<gene>
    <name evidence="1" type="ORF">ARMOST_02192</name>
</gene>
<dbReference type="AlphaFoldDB" id="A0A284QR30"/>
<reference evidence="2" key="1">
    <citation type="journal article" date="2017" name="Nat. Ecol. Evol.">
        <title>Genome expansion and lineage-specific genetic innovations in the forest pathogenic fungi Armillaria.</title>
        <authorList>
            <person name="Sipos G."/>
            <person name="Prasanna A.N."/>
            <person name="Walter M.C."/>
            <person name="O'Connor E."/>
            <person name="Balint B."/>
            <person name="Krizsan K."/>
            <person name="Kiss B."/>
            <person name="Hess J."/>
            <person name="Varga T."/>
            <person name="Slot J."/>
            <person name="Riley R."/>
            <person name="Boka B."/>
            <person name="Rigling D."/>
            <person name="Barry K."/>
            <person name="Lee J."/>
            <person name="Mihaltcheva S."/>
            <person name="LaButti K."/>
            <person name="Lipzen A."/>
            <person name="Waldron R."/>
            <person name="Moloney N.M."/>
            <person name="Sperisen C."/>
            <person name="Kredics L."/>
            <person name="Vagvoelgyi C."/>
            <person name="Patrignani A."/>
            <person name="Fitzpatrick D."/>
            <person name="Nagy I."/>
            <person name="Doyle S."/>
            <person name="Anderson J.B."/>
            <person name="Grigoriev I.V."/>
            <person name="Gueldener U."/>
            <person name="Muensterkoetter M."/>
            <person name="Nagy L.G."/>
        </authorList>
    </citation>
    <scope>NUCLEOTIDE SEQUENCE [LARGE SCALE GENOMIC DNA]</scope>
    <source>
        <strain evidence="2">C18/9</strain>
    </source>
</reference>
<organism evidence="1 2">
    <name type="scientific">Armillaria ostoyae</name>
    <name type="common">Armillaria root rot fungus</name>
    <dbReference type="NCBI Taxonomy" id="47428"/>
    <lineage>
        <taxon>Eukaryota</taxon>
        <taxon>Fungi</taxon>
        <taxon>Dikarya</taxon>
        <taxon>Basidiomycota</taxon>
        <taxon>Agaricomycotina</taxon>
        <taxon>Agaricomycetes</taxon>
        <taxon>Agaricomycetidae</taxon>
        <taxon>Agaricales</taxon>
        <taxon>Marasmiineae</taxon>
        <taxon>Physalacriaceae</taxon>
        <taxon>Armillaria</taxon>
    </lineage>
</organism>
<keyword evidence="2" id="KW-1185">Reference proteome</keyword>
<protein>
    <submittedName>
        <fullName evidence="1">Uncharacterized protein</fullName>
    </submittedName>
</protein>
<evidence type="ECO:0000313" key="1">
    <source>
        <dbReference type="EMBL" id="SJK98916.1"/>
    </source>
</evidence>
<name>A0A284QR30_ARMOS</name>
<proteinExistence type="predicted"/>
<evidence type="ECO:0000313" key="2">
    <source>
        <dbReference type="Proteomes" id="UP000219338"/>
    </source>
</evidence>
<dbReference type="Proteomes" id="UP000219338">
    <property type="component" value="Unassembled WGS sequence"/>
</dbReference>